<feature type="compositionally biased region" description="Basic and acidic residues" evidence="1">
    <location>
        <begin position="94"/>
        <end position="109"/>
    </location>
</feature>
<proteinExistence type="predicted"/>
<comment type="caution">
    <text evidence="2">The sequence shown here is derived from an EMBL/GenBank/DDBJ whole genome shotgun (WGS) entry which is preliminary data.</text>
</comment>
<dbReference type="Proteomes" id="UP001165205">
    <property type="component" value="Unassembled WGS sequence"/>
</dbReference>
<protein>
    <submittedName>
        <fullName evidence="2">Unnamed protein product</fullName>
    </submittedName>
</protein>
<feature type="compositionally biased region" description="Polar residues" evidence="1">
    <location>
        <begin position="1"/>
        <end position="29"/>
    </location>
</feature>
<dbReference type="AlphaFoldDB" id="A0AAN4YTM8"/>
<dbReference type="EMBL" id="BSYA01000107">
    <property type="protein sequence ID" value="GMG32868.1"/>
    <property type="molecule type" value="Genomic_DNA"/>
</dbReference>
<evidence type="ECO:0000256" key="1">
    <source>
        <dbReference type="SAM" id="MobiDB-lite"/>
    </source>
</evidence>
<sequence length="127" mass="13950">MKPTTRRSNPDITSALKPSNQSLIRNNEPNPEFRYASAPASQAHQPRGQSPGYTTAQPFAPRNAADPPRTTLPSRHDHASLLNGHEPKCTPSTTDRRRGLVTGERKGEIVRAFPLPPPSHPESNNMI</sequence>
<name>A0AAN4YTM8_ASPOZ</name>
<evidence type="ECO:0000313" key="2">
    <source>
        <dbReference type="EMBL" id="GMG32868.1"/>
    </source>
</evidence>
<evidence type="ECO:0000313" key="3">
    <source>
        <dbReference type="Proteomes" id="UP001165205"/>
    </source>
</evidence>
<feature type="region of interest" description="Disordered" evidence="1">
    <location>
        <begin position="1"/>
        <end position="127"/>
    </location>
</feature>
<feature type="compositionally biased region" description="Polar residues" evidence="1">
    <location>
        <begin position="39"/>
        <end position="57"/>
    </location>
</feature>
<reference evidence="2" key="1">
    <citation type="submission" date="2023-04" db="EMBL/GenBank/DDBJ databases">
        <title>Aspergillus oryzae NBRC 4228.</title>
        <authorList>
            <person name="Ichikawa N."/>
            <person name="Sato H."/>
            <person name="Tonouchi N."/>
        </authorList>
    </citation>
    <scope>NUCLEOTIDE SEQUENCE</scope>
    <source>
        <strain evidence="2">NBRC 4228</strain>
    </source>
</reference>
<organism evidence="2 3">
    <name type="scientific">Aspergillus oryzae</name>
    <name type="common">Yellow koji mold</name>
    <dbReference type="NCBI Taxonomy" id="5062"/>
    <lineage>
        <taxon>Eukaryota</taxon>
        <taxon>Fungi</taxon>
        <taxon>Dikarya</taxon>
        <taxon>Ascomycota</taxon>
        <taxon>Pezizomycotina</taxon>
        <taxon>Eurotiomycetes</taxon>
        <taxon>Eurotiomycetidae</taxon>
        <taxon>Eurotiales</taxon>
        <taxon>Aspergillaceae</taxon>
        <taxon>Aspergillus</taxon>
        <taxon>Aspergillus subgen. Circumdati</taxon>
    </lineage>
</organism>
<accession>A0AAN4YTM8</accession>
<gene>
    <name evidence="2" type="ORF">Aory04_000850300</name>
</gene>